<dbReference type="InterPro" id="IPR016024">
    <property type="entry name" value="ARM-type_fold"/>
</dbReference>
<name>A0A1J4JFD9_9EUKA</name>
<dbReference type="GO" id="GO:0031267">
    <property type="term" value="F:small GTPase binding"/>
    <property type="evidence" value="ECO:0007669"/>
    <property type="project" value="InterPro"/>
</dbReference>
<reference evidence="9" key="1">
    <citation type="submission" date="2016-10" db="EMBL/GenBank/DDBJ databases">
        <authorList>
            <person name="Benchimol M."/>
            <person name="Almeida L.G."/>
            <person name="Vasconcelos A.T."/>
            <person name="Perreira-Neves A."/>
            <person name="Rosa I.A."/>
            <person name="Tasca T."/>
            <person name="Bogo M.R."/>
            <person name="de Souza W."/>
        </authorList>
    </citation>
    <scope>NUCLEOTIDE SEQUENCE [LARGE SCALE GENOMIC DNA]</scope>
    <source>
        <strain evidence="9">K</strain>
    </source>
</reference>
<dbReference type="RefSeq" id="XP_068350144.1">
    <property type="nucleotide sequence ID" value="XM_068511069.1"/>
</dbReference>
<comment type="caution">
    <text evidence="9">The sequence shown here is derived from an EMBL/GenBank/DDBJ whole genome shotgun (WGS) entry which is preliminary data.</text>
</comment>
<keyword evidence="6" id="KW-0653">Protein transport</keyword>
<dbReference type="InterPro" id="IPR011989">
    <property type="entry name" value="ARM-like"/>
</dbReference>
<dbReference type="Gene3D" id="1.25.10.10">
    <property type="entry name" value="Leucine-rich Repeat Variant"/>
    <property type="match status" value="1"/>
</dbReference>
<dbReference type="InterPro" id="IPR040016">
    <property type="entry name" value="XPO6"/>
</dbReference>
<dbReference type="OrthoDB" id="10261013at2759"/>
<dbReference type="PANTHER" id="PTHR21452">
    <property type="entry name" value="EXPORTIN-6"/>
    <property type="match status" value="1"/>
</dbReference>
<protein>
    <submittedName>
        <fullName evidence="9">Importin-beta N-terminal domain containing protein</fullName>
    </submittedName>
</protein>
<dbReference type="GO" id="GO:0005049">
    <property type="term" value="F:nuclear export signal receptor activity"/>
    <property type="evidence" value="ECO:0007669"/>
    <property type="project" value="InterPro"/>
</dbReference>
<dbReference type="SUPFAM" id="SSF48371">
    <property type="entry name" value="ARM repeat"/>
    <property type="match status" value="1"/>
</dbReference>
<dbReference type="Pfam" id="PF03810">
    <property type="entry name" value="IBN_N"/>
    <property type="match status" value="1"/>
</dbReference>
<comment type="subcellular location">
    <subcellularLocation>
        <location evidence="2">Cytoplasm</location>
    </subcellularLocation>
    <subcellularLocation>
        <location evidence="1">Nucleus</location>
    </subcellularLocation>
</comment>
<gene>
    <name evidence="9" type="ORF">TRFO_36835</name>
</gene>
<evidence type="ECO:0000256" key="6">
    <source>
        <dbReference type="ARBA" id="ARBA00022927"/>
    </source>
</evidence>
<dbReference type="GO" id="GO:0005634">
    <property type="term" value="C:nucleus"/>
    <property type="evidence" value="ECO:0007669"/>
    <property type="project" value="UniProtKB-SubCell"/>
</dbReference>
<keyword evidence="10" id="KW-1185">Reference proteome</keyword>
<dbReference type="VEuPathDB" id="TrichDB:TRFO_36835"/>
<dbReference type="PANTHER" id="PTHR21452:SF4">
    <property type="entry name" value="EXPORTIN-6"/>
    <property type="match status" value="1"/>
</dbReference>
<evidence type="ECO:0000256" key="1">
    <source>
        <dbReference type="ARBA" id="ARBA00004123"/>
    </source>
</evidence>
<evidence type="ECO:0000256" key="4">
    <source>
        <dbReference type="ARBA" id="ARBA00022448"/>
    </source>
</evidence>
<dbReference type="GeneID" id="94845773"/>
<dbReference type="InterPro" id="IPR001494">
    <property type="entry name" value="Importin-beta_N"/>
</dbReference>
<accession>A0A1J4JFD9</accession>
<keyword evidence="5" id="KW-0963">Cytoplasm</keyword>
<evidence type="ECO:0000256" key="3">
    <source>
        <dbReference type="ARBA" id="ARBA00009466"/>
    </source>
</evidence>
<evidence type="ECO:0000256" key="7">
    <source>
        <dbReference type="ARBA" id="ARBA00023242"/>
    </source>
</evidence>
<organism evidence="9 10">
    <name type="scientific">Tritrichomonas foetus</name>
    <dbReference type="NCBI Taxonomy" id="1144522"/>
    <lineage>
        <taxon>Eukaryota</taxon>
        <taxon>Metamonada</taxon>
        <taxon>Parabasalia</taxon>
        <taxon>Tritrichomonadida</taxon>
        <taxon>Tritrichomonadidae</taxon>
        <taxon>Tritrichomonas</taxon>
    </lineage>
</organism>
<dbReference type="GO" id="GO:0006611">
    <property type="term" value="P:protein export from nucleus"/>
    <property type="evidence" value="ECO:0007669"/>
    <property type="project" value="InterPro"/>
</dbReference>
<feature type="domain" description="Importin N-terminal" evidence="8">
    <location>
        <begin position="26"/>
        <end position="103"/>
    </location>
</feature>
<dbReference type="EMBL" id="MLAK01001143">
    <property type="protein sequence ID" value="OHS97007.1"/>
    <property type="molecule type" value="Genomic_DNA"/>
</dbReference>
<dbReference type="GO" id="GO:0005737">
    <property type="term" value="C:cytoplasm"/>
    <property type="evidence" value="ECO:0007669"/>
    <property type="project" value="UniProtKB-SubCell"/>
</dbReference>
<keyword evidence="7" id="KW-0539">Nucleus</keyword>
<evidence type="ECO:0000256" key="2">
    <source>
        <dbReference type="ARBA" id="ARBA00004496"/>
    </source>
</evidence>
<keyword evidence="4" id="KW-0813">Transport</keyword>
<dbReference type="Proteomes" id="UP000179807">
    <property type="component" value="Unassembled WGS sequence"/>
</dbReference>
<comment type="similarity">
    <text evidence="3">Belongs to the exportin family.</text>
</comment>
<dbReference type="PROSITE" id="PS50166">
    <property type="entry name" value="IMPORTIN_B_NT"/>
    <property type="match status" value="1"/>
</dbReference>
<evidence type="ECO:0000313" key="10">
    <source>
        <dbReference type="Proteomes" id="UP000179807"/>
    </source>
</evidence>
<dbReference type="AlphaFoldDB" id="A0A1J4JFD9"/>
<evidence type="ECO:0000259" key="8">
    <source>
        <dbReference type="PROSITE" id="PS50166"/>
    </source>
</evidence>
<sequence length="928" mass="106957">MNAEAIVSLLTEFTHPSQDQERFKNVEQQLSEIKANPSNIGLALELLNSYSQQSVVWFACMIISDVITYLWVPRSMEPDPSKSQLTPELKLQIRQFFVEYLNNRIDALDEVSRNFIFKLIVSLMKIDFTNEGVFWVSYAQSILQNPQRRWIGYGIFRFLSDELQSFSDHSITSKTKLYLRQTFISLVPDICRQVVVLLRNTQPDDPSNEEAFVLLKSFLIWISPIYISTELVETVFMYSRSSMGKISLRAHQYIHTLFYRYDVISVHPIEFRAQLLRIVFGFFESEMKQFGSQTLSLEYIQSLLHAFQPFAANYFFKEDTFDPSIVSQFLTNFEGWTWAAFGTSNFALMIEIWGDLFHGQEGSQFWMPEKQKYQIFFITLVEHCLDAMVSPIHIPRFTEDDYLAINDIINEIAMEYTDELCRLVQRATATAVNANLPSIFPLLTCFFHVISRVGEDDPVNESISDSLLRYLNELMTKQLPIDVQVIFPIVQTIIKSYVKKFSRNSLHFVEKVFHLLTVSVNLGPNFVQPMLELMLETLKIHRPISPCKMILAKMMDMQQIFCGMSLTIYSLYICCCETMAAYYPTDCGSRPLADAGVIRQIFSIVFANLSSQQQLPYALLLLRDAVNNIAFSTPIVKELVFTAFVPYIDVIMNIYESRISENVLLPLLDFIAAFCTIFPTQIAERMSELINRLFAPLANVLPSLADGSFEHFATLSFLKILFQLSYFRTAVSEHQTANIAEFLVRYADPLFHCQSVDVQILCFKIVQTLIRDRRSLLSPEIQSQLLHILFFNGVCSEDANSVKISITTIMECHKLYQLLDTVDVNFRFNAFSAICNEMCKCSNTMMRESMVEFAVFFCAVAPDFRDMLLIPFIQQLPITESDRAILAQSFNSFRNELEFKKIFVDFCDDVSYLLTTRPNIELNVSSSC</sequence>
<evidence type="ECO:0000313" key="9">
    <source>
        <dbReference type="EMBL" id="OHS97007.1"/>
    </source>
</evidence>
<evidence type="ECO:0000256" key="5">
    <source>
        <dbReference type="ARBA" id="ARBA00022490"/>
    </source>
</evidence>
<proteinExistence type="inferred from homology"/>